<evidence type="ECO:0000256" key="5">
    <source>
        <dbReference type="ARBA" id="ARBA00022801"/>
    </source>
</evidence>
<comment type="similarity">
    <text evidence="2">Belongs to the glycosyl hydrolase 38 family.</text>
</comment>
<reference evidence="10 11" key="1">
    <citation type="journal article" date="2011" name="Proc. Natl. Acad. Sci. U.S.A.">
        <title>Evolutionary erosion of yeast sex chromosomes by mating-type switching accidents.</title>
        <authorList>
            <person name="Gordon J.L."/>
            <person name="Armisen D."/>
            <person name="Proux-Wera E."/>
            <person name="Oheigeartaigh S.S."/>
            <person name="Byrne K.P."/>
            <person name="Wolfe K.H."/>
        </authorList>
    </citation>
    <scope>NUCLEOTIDE SEQUENCE [LARGE SCALE GENOMIC DNA]</scope>
    <source>
        <strain evidence="11">ATCC 10597 / BCRC 20456 / CBS 421 / NBRC 0211 / NRRL Y-12639</strain>
    </source>
</reference>
<comment type="function">
    <text evidence="7">Degrades free oligosaccharides in the vacuole.</text>
</comment>
<dbReference type="Gene3D" id="1.20.1270.50">
    <property type="entry name" value="Glycoside hydrolase family 38, central domain"/>
    <property type="match status" value="1"/>
</dbReference>
<dbReference type="Pfam" id="PF22907">
    <property type="entry name" value="Ams1-like_1st"/>
    <property type="match status" value="1"/>
</dbReference>
<dbReference type="OrthoDB" id="10261055at2759"/>
<dbReference type="InterPro" id="IPR015341">
    <property type="entry name" value="Glyco_hydro_38_cen"/>
</dbReference>
<dbReference type="InterPro" id="IPR041147">
    <property type="entry name" value="GH38_C"/>
</dbReference>
<comment type="catalytic activity">
    <reaction evidence="1">
        <text>Hydrolysis of terminal, non-reducing alpha-D-mannose residues in alpha-D-mannosides.</text>
        <dbReference type="EC" id="3.2.1.24"/>
    </reaction>
</comment>
<dbReference type="InterPro" id="IPR011330">
    <property type="entry name" value="Glyco_hydro/deAcase_b/a-brl"/>
</dbReference>
<dbReference type="GO" id="GO:0046872">
    <property type="term" value="F:metal ion binding"/>
    <property type="evidence" value="ECO:0007669"/>
    <property type="project" value="UniProtKB-KW"/>
</dbReference>
<dbReference type="Gene3D" id="2.70.98.30">
    <property type="entry name" value="Golgi alpha-mannosidase II, domain 4"/>
    <property type="match status" value="1"/>
</dbReference>
<dbReference type="GO" id="GO:0019309">
    <property type="term" value="P:mannose catabolic process"/>
    <property type="evidence" value="ECO:0007669"/>
    <property type="project" value="EnsemblFungi"/>
</dbReference>
<dbReference type="Pfam" id="PF07748">
    <property type="entry name" value="Glyco_hydro_38C"/>
    <property type="match status" value="1"/>
</dbReference>
<dbReference type="GeneID" id="11496049"/>
<dbReference type="InterPro" id="IPR011013">
    <property type="entry name" value="Gal_mutarotase_sf_dom"/>
</dbReference>
<dbReference type="GO" id="GO:0030246">
    <property type="term" value="F:carbohydrate binding"/>
    <property type="evidence" value="ECO:0007669"/>
    <property type="project" value="InterPro"/>
</dbReference>
<dbReference type="AlphaFoldDB" id="G0WFF7"/>
<dbReference type="SUPFAM" id="SSF88713">
    <property type="entry name" value="Glycoside hydrolase/deacetylase"/>
    <property type="match status" value="1"/>
</dbReference>
<dbReference type="eggNOG" id="KOG4342">
    <property type="taxonomic scope" value="Eukaryota"/>
</dbReference>
<dbReference type="InterPro" id="IPR028995">
    <property type="entry name" value="Glyco_hydro_57/38_cen_sf"/>
</dbReference>
<dbReference type="InterPro" id="IPR027291">
    <property type="entry name" value="Glyco_hydro_38_N_sf"/>
</dbReference>
<dbReference type="Pfam" id="PF09261">
    <property type="entry name" value="Alpha-mann_mid"/>
    <property type="match status" value="1"/>
</dbReference>
<evidence type="ECO:0000259" key="9">
    <source>
        <dbReference type="SMART" id="SM00872"/>
    </source>
</evidence>
<dbReference type="KEGG" id="ndi:NDAI_0H03450"/>
<dbReference type="PANTHER" id="PTHR46017:SF1">
    <property type="entry name" value="ALPHA-MANNOSIDASE 2C1"/>
    <property type="match status" value="1"/>
</dbReference>
<keyword evidence="4" id="KW-0479">Metal-binding</keyword>
<protein>
    <recommendedName>
        <fullName evidence="8">Alpha-mannosidase</fullName>
        <ecNumber evidence="3">3.2.1.24</ecNumber>
    </recommendedName>
</protein>
<dbReference type="EMBL" id="HE580274">
    <property type="protein sequence ID" value="CCD26518.1"/>
    <property type="molecule type" value="Genomic_DNA"/>
</dbReference>
<dbReference type="FunFam" id="2.70.98.30:FF:000001">
    <property type="entry name" value="alpha-mannosidase 2C1 isoform X2"/>
    <property type="match status" value="1"/>
</dbReference>
<evidence type="ECO:0000256" key="2">
    <source>
        <dbReference type="ARBA" id="ARBA00009792"/>
    </source>
</evidence>
<evidence type="ECO:0000256" key="4">
    <source>
        <dbReference type="ARBA" id="ARBA00022723"/>
    </source>
</evidence>
<organism evidence="10 11">
    <name type="scientific">Naumovozyma dairenensis (strain ATCC 10597 / BCRC 20456 / CBS 421 / NBRC 0211 / NRRL Y-12639)</name>
    <name type="common">Saccharomyces dairenensis</name>
    <dbReference type="NCBI Taxonomy" id="1071378"/>
    <lineage>
        <taxon>Eukaryota</taxon>
        <taxon>Fungi</taxon>
        <taxon>Dikarya</taxon>
        <taxon>Ascomycota</taxon>
        <taxon>Saccharomycotina</taxon>
        <taxon>Saccharomycetes</taxon>
        <taxon>Saccharomycetales</taxon>
        <taxon>Saccharomycetaceae</taxon>
        <taxon>Naumovozyma</taxon>
    </lineage>
</organism>
<dbReference type="EC" id="3.2.1.24" evidence="3"/>
<accession>G0WFF7</accession>
<dbReference type="InterPro" id="IPR000602">
    <property type="entry name" value="Glyco_hydro_38_N"/>
</dbReference>
<gene>
    <name evidence="10" type="primary">NDAI0H03450</name>
    <name evidence="10" type="ordered locus">NDAI_0H03450</name>
</gene>
<evidence type="ECO:0000256" key="7">
    <source>
        <dbReference type="ARBA" id="ARBA00054985"/>
    </source>
</evidence>
<dbReference type="GO" id="GO:0000329">
    <property type="term" value="C:fungal-type vacuole membrane"/>
    <property type="evidence" value="ECO:0007669"/>
    <property type="project" value="EnsemblFungi"/>
</dbReference>
<dbReference type="Pfam" id="PF01074">
    <property type="entry name" value="Glyco_hydro_38N"/>
    <property type="match status" value="1"/>
</dbReference>
<dbReference type="RefSeq" id="XP_003671761.1">
    <property type="nucleotide sequence ID" value="XM_003671713.1"/>
</dbReference>
<evidence type="ECO:0000256" key="3">
    <source>
        <dbReference type="ARBA" id="ARBA00012752"/>
    </source>
</evidence>
<name>G0WFF7_NAUDC</name>
<dbReference type="SUPFAM" id="SSF88688">
    <property type="entry name" value="Families 57/38 glycoside transferase middle domain"/>
    <property type="match status" value="1"/>
</dbReference>
<dbReference type="InterPro" id="IPR037094">
    <property type="entry name" value="Glyco_hydro_38_cen_sf"/>
</dbReference>
<keyword evidence="5" id="KW-0378">Hydrolase</keyword>
<dbReference type="FunFam" id="1.20.1270.50:FF:000004">
    <property type="entry name" value="alpha-mannosidase 2C1 isoform X1"/>
    <property type="match status" value="1"/>
</dbReference>
<keyword evidence="6" id="KW-0326">Glycosidase</keyword>
<dbReference type="GO" id="GO:0004559">
    <property type="term" value="F:alpha-mannosidase activity"/>
    <property type="evidence" value="ECO:0007669"/>
    <property type="project" value="UniProtKB-EC"/>
</dbReference>
<evidence type="ECO:0000256" key="1">
    <source>
        <dbReference type="ARBA" id="ARBA00000365"/>
    </source>
</evidence>
<dbReference type="PANTHER" id="PTHR46017">
    <property type="entry name" value="ALPHA-MANNOSIDASE 2C1"/>
    <property type="match status" value="1"/>
</dbReference>
<dbReference type="Pfam" id="PF17677">
    <property type="entry name" value="Glyco_hydro38C2"/>
    <property type="match status" value="1"/>
</dbReference>
<proteinExistence type="inferred from homology"/>
<dbReference type="SUPFAM" id="SSF74650">
    <property type="entry name" value="Galactose mutarotase-like"/>
    <property type="match status" value="1"/>
</dbReference>
<dbReference type="GO" id="GO:0042149">
    <property type="term" value="P:cellular response to glucose starvation"/>
    <property type="evidence" value="ECO:0007669"/>
    <property type="project" value="EnsemblFungi"/>
</dbReference>
<dbReference type="STRING" id="1071378.G0WFF7"/>
<keyword evidence="11" id="KW-1185">Reference proteome</keyword>
<dbReference type="InterPro" id="IPR011682">
    <property type="entry name" value="Glyco_hydro_38_C"/>
</dbReference>
<dbReference type="OMA" id="GQYWDAW"/>
<dbReference type="FunFam" id="3.20.110.10:FF:000002">
    <property type="entry name" value="alpha-mannosidase 2C1 isoform X1"/>
    <property type="match status" value="1"/>
</dbReference>
<sequence length="1087" mass="124193">MSSSSSFTRINYDPQFKPVKSIYENRLRQFISSGGEYKDLNLPKFYDKARISLDQSHVKLRWYQVPFEKGSSPVSPDKRPPWKSIIEAAKKGELEFQDAHMGQAFGPSWSTTWFKVELSIPNEWVQSKDQLIFQFDCCNEGVVIDPETLVPATAFSGNGERTEYLLPKNEDGEYFFYIETGNNGMFGCGEGSTINPPDNNRTFQLKNADIVWPDWEARALYIDFWMLGDAARELPDDTFQKHQARQIANKCMDLFDPQDRSSVKKCREFLKKEYFDEFNGTERVYSHGDPDGFTSVYSIGNCHIDTAWLWPFAETKRKIVRSWASQCTLMDEYPEYQFAASQAQQFKWLLQEHPEFFKNVLVPKVQQSQFFPIGGSWVENDTNIPGGESLARQFFFGQRFFLKYFGIKSDIFWLPDTFGYSSQVPQLCQLSGITKFLTQKLSWNNINSFPHSTFNWAGIDGSQLLTHMPPGNTYTADSHFGDVLRTAKQNKSAEFYGAGLMLYGKGDGGGGPTREMLEKMRRIRSMSNKNGNVIPKLEVGTDVDEFYQDILKRTNQGNDLPTWSGELYFEFHRGTYTSQAQTKRLMRLAEIKLHDVEWIATKASILYPDEYKYPIAKINELWENVLLCQFHDVLPGSCIEIVYKYESTPLLEKVVKECEGLLEEVMTFLHENGSGKAQTLSTLTWLNSLHETEDDKVVAEEFHAKLQESKKLFIMSNGKLSVSVDRVTGAIVSIIDLSSGKEFIDLKHGRNKLGANQFVIFDDKPLSWQAWDTELYSVNQYKYLTKIEHVDVISASKKGVTIEVVVKVSEDCKINTKITLPAANPSTLEGSQINICTIVENWQAKNKFLKVEFPVNIRNEFASYETQFGVTKRPTHYNTSWDVAKFEVCQHKFADYSEFSKGVSILNNCKYGFSTHGNLMRLSLLRSPKAPDAHCDMGSHEISYAIFPHKGMLSADTVKLAHEFNYTDKYQLSVNLAKAFNNIINIKGDENVILSNIKRGEDDKGIKSEYALKTNENDTMVVRVYESLGGEATATLFSSLPIKSVEKIDNLELEVEELVTVKKNEKDIFEIPITLRPFEIASYRISF</sequence>
<dbReference type="Proteomes" id="UP000000689">
    <property type="component" value="Chromosome 8"/>
</dbReference>
<dbReference type="GO" id="GO:0034270">
    <property type="term" value="C:Cvt complex"/>
    <property type="evidence" value="ECO:0007669"/>
    <property type="project" value="EnsemblFungi"/>
</dbReference>
<dbReference type="Gene3D" id="3.20.110.10">
    <property type="entry name" value="Glycoside hydrolase 38, N terminal domain"/>
    <property type="match status" value="1"/>
</dbReference>
<evidence type="ECO:0000313" key="10">
    <source>
        <dbReference type="EMBL" id="CCD26518.1"/>
    </source>
</evidence>
<evidence type="ECO:0000313" key="11">
    <source>
        <dbReference type="Proteomes" id="UP000000689"/>
    </source>
</evidence>
<evidence type="ECO:0000256" key="8">
    <source>
        <dbReference type="ARBA" id="ARBA00071615"/>
    </source>
</evidence>
<dbReference type="InterPro" id="IPR054723">
    <property type="entry name" value="Ams1-like_N"/>
</dbReference>
<evidence type="ECO:0000256" key="6">
    <source>
        <dbReference type="ARBA" id="ARBA00023295"/>
    </source>
</evidence>
<dbReference type="GO" id="GO:0006995">
    <property type="term" value="P:cellular response to nitrogen starvation"/>
    <property type="evidence" value="ECO:0007669"/>
    <property type="project" value="EnsemblFungi"/>
</dbReference>
<dbReference type="GO" id="GO:0000328">
    <property type="term" value="C:fungal-type vacuole lumen"/>
    <property type="evidence" value="ECO:0007669"/>
    <property type="project" value="EnsemblFungi"/>
</dbReference>
<dbReference type="HOGENOM" id="CLU_003442_0_1_1"/>
<feature type="domain" description="Glycoside hydrolase family 38 central" evidence="9">
    <location>
        <begin position="570"/>
        <end position="650"/>
    </location>
</feature>
<dbReference type="SMART" id="SM00872">
    <property type="entry name" value="Alpha-mann_mid"/>
    <property type="match status" value="1"/>
</dbReference>
<dbReference type="GO" id="GO:0009313">
    <property type="term" value="P:oligosaccharide catabolic process"/>
    <property type="evidence" value="ECO:0007669"/>
    <property type="project" value="EnsemblFungi"/>
</dbReference>